<dbReference type="GO" id="GO:0043138">
    <property type="term" value="F:3'-5' DNA helicase activity"/>
    <property type="evidence" value="ECO:0007669"/>
    <property type="project" value="TreeGrafter"/>
</dbReference>
<name>A0A3D9V3G4_THECX</name>
<dbReference type="PANTHER" id="PTHR11070">
    <property type="entry name" value="UVRD / RECB / PCRA DNA HELICASE FAMILY MEMBER"/>
    <property type="match status" value="1"/>
</dbReference>
<keyword evidence="3 5" id="KW-0347">Helicase</keyword>
<comment type="caution">
    <text evidence="7">The sequence shown here is derived from an EMBL/GenBank/DDBJ whole genome shotgun (WGS) entry which is preliminary data.</text>
</comment>
<dbReference type="RefSeq" id="WP_115849995.1">
    <property type="nucleotide sequence ID" value="NZ_QTUC01000001.1"/>
</dbReference>
<dbReference type="InterPro" id="IPR000212">
    <property type="entry name" value="DNA_helicase_UvrD/REP"/>
</dbReference>
<accession>A0A3D9V3G4</accession>
<sequence>MAESAPHPADDPELRAERAYLAQARAALREMYQEVMAYETLLIGSEDNDERFTNESYQRARHLRAQALIDMPDVPLFFGRLDNEPGVVEETDQIYVGRRHVRDQAGRPLVIDWRAPVAVPFYRATRDDRQGVLRRRRYGFSDDAELTAYDDEILVSPTEADRADAILLAEIERPRTGPMRDIVATIQPDQDDLVRAPLQPSLCVQGAPGTGKTAVGLHRTAYLLYTERERLRRGGVVIVGPNRSFLSYIRRVLPALGEVDVTQTTVDELIGQGRPSAQEDPTIARIKGDARMATVLHRALWSHVGEPSEGLVYTKGSRRYRVPDYEVKEIVAAFRGTSRYVDGRNSVAQRLAHEVLVRMERRGEAPDDRVQEAVARSKPVKQLLDQCWPKLAPEQVLFRLLSDADFLASSAHGVLTADEQAALLWSKRPRSWKSARWSDADLVLLDELADLMERRPGSLGHLVVDEAQDLSPMQLRALHRRCRSGSMTVLGDLAQATTPWSTGSWDQVLEHLGVPDARLVELDRGFRVPAQIIEVAARLLPAIAPGLRPPTGIRAVPDAYQVVETSDRELLDQVVATCRAALAREGSIGVIAADSDIAALHERLAAAGCEPALLGVTEDAMESARLVCVPATLAKGLEFDTVVVVEPSRIVEAEPRGLHRLYVVLTRAVTRLVLVHAQPLPAPMQDAA</sequence>
<evidence type="ECO:0000259" key="6">
    <source>
        <dbReference type="PROSITE" id="PS51198"/>
    </source>
</evidence>
<feature type="domain" description="UvrD-like helicase ATP-binding" evidence="6">
    <location>
        <begin position="185"/>
        <end position="529"/>
    </location>
</feature>
<dbReference type="InterPro" id="IPR027417">
    <property type="entry name" value="P-loop_NTPase"/>
</dbReference>
<dbReference type="PANTHER" id="PTHR11070:SF45">
    <property type="entry name" value="DNA 3'-5' HELICASE"/>
    <property type="match status" value="1"/>
</dbReference>
<evidence type="ECO:0000313" key="8">
    <source>
        <dbReference type="Proteomes" id="UP000256485"/>
    </source>
</evidence>
<keyword evidence="8" id="KW-1185">Reference proteome</keyword>
<dbReference type="PROSITE" id="PS51198">
    <property type="entry name" value="UVRD_HELICASE_ATP_BIND"/>
    <property type="match status" value="1"/>
</dbReference>
<dbReference type="OrthoDB" id="9787585at2"/>
<dbReference type="InterPro" id="IPR014016">
    <property type="entry name" value="UvrD-like_ATP-bd"/>
</dbReference>
<dbReference type="Proteomes" id="UP000256485">
    <property type="component" value="Unassembled WGS sequence"/>
</dbReference>
<feature type="binding site" evidence="5">
    <location>
        <begin position="206"/>
        <end position="213"/>
    </location>
    <ligand>
        <name>ATP</name>
        <dbReference type="ChEBI" id="CHEBI:30616"/>
    </ligand>
</feature>
<protein>
    <submittedName>
        <fullName evidence="7">DNA helicase IV</fullName>
    </submittedName>
</protein>
<proteinExistence type="predicted"/>
<organism evidence="7 8">
    <name type="scientific">Thermasporomyces composti</name>
    <dbReference type="NCBI Taxonomy" id="696763"/>
    <lineage>
        <taxon>Bacteria</taxon>
        <taxon>Bacillati</taxon>
        <taxon>Actinomycetota</taxon>
        <taxon>Actinomycetes</taxon>
        <taxon>Propionibacteriales</taxon>
        <taxon>Nocardioidaceae</taxon>
        <taxon>Thermasporomyces</taxon>
    </lineage>
</organism>
<dbReference type="GO" id="GO:0003677">
    <property type="term" value="F:DNA binding"/>
    <property type="evidence" value="ECO:0007669"/>
    <property type="project" value="InterPro"/>
</dbReference>
<evidence type="ECO:0000256" key="5">
    <source>
        <dbReference type="PROSITE-ProRule" id="PRU00560"/>
    </source>
</evidence>
<evidence type="ECO:0000256" key="1">
    <source>
        <dbReference type="ARBA" id="ARBA00022741"/>
    </source>
</evidence>
<reference evidence="7 8" key="1">
    <citation type="submission" date="2018-08" db="EMBL/GenBank/DDBJ databases">
        <title>Sequencing the genomes of 1000 actinobacteria strains.</title>
        <authorList>
            <person name="Klenk H.-P."/>
        </authorList>
    </citation>
    <scope>NUCLEOTIDE SEQUENCE [LARGE SCALE GENOMIC DNA]</scope>
    <source>
        <strain evidence="7 8">DSM 22891</strain>
    </source>
</reference>
<dbReference type="GO" id="GO:0005829">
    <property type="term" value="C:cytosol"/>
    <property type="evidence" value="ECO:0007669"/>
    <property type="project" value="TreeGrafter"/>
</dbReference>
<keyword evidence="4 5" id="KW-0067">ATP-binding</keyword>
<evidence type="ECO:0000256" key="3">
    <source>
        <dbReference type="ARBA" id="ARBA00022806"/>
    </source>
</evidence>
<dbReference type="AlphaFoldDB" id="A0A3D9V3G4"/>
<dbReference type="SUPFAM" id="SSF52540">
    <property type="entry name" value="P-loop containing nucleoside triphosphate hydrolases"/>
    <property type="match status" value="1"/>
</dbReference>
<evidence type="ECO:0000313" key="7">
    <source>
        <dbReference type="EMBL" id="REF36342.1"/>
    </source>
</evidence>
<dbReference type="GO" id="GO:0005524">
    <property type="term" value="F:ATP binding"/>
    <property type="evidence" value="ECO:0007669"/>
    <property type="project" value="UniProtKB-UniRule"/>
</dbReference>
<dbReference type="EMBL" id="QTUC01000001">
    <property type="protein sequence ID" value="REF36342.1"/>
    <property type="molecule type" value="Genomic_DNA"/>
</dbReference>
<keyword evidence="1 5" id="KW-0547">Nucleotide-binding</keyword>
<dbReference type="GO" id="GO:0000725">
    <property type="term" value="P:recombinational repair"/>
    <property type="evidence" value="ECO:0007669"/>
    <property type="project" value="TreeGrafter"/>
</dbReference>
<keyword evidence="2 5" id="KW-0378">Hydrolase</keyword>
<evidence type="ECO:0000256" key="4">
    <source>
        <dbReference type="ARBA" id="ARBA00022840"/>
    </source>
</evidence>
<gene>
    <name evidence="7" type="ORF">DFJ64_1749</name>
</gene>
<evidence type="ECO:0000256" key="2">
    <source>
        <dbReference type="ARBA" id="ARBA00022801"/>
    </source>
</evidence>
<dbReference type="Gene3D" id="3.40.50.300">
    <property type="entry name" value="P-loop containing nucleotide triphosphate hydrolases"/>
    <property type="match status" value="2"/>
</dbReference>
<dbReference type="GO" id="GO:0016787">
    <property type="term" value="F:hydrolase activity"/>
    <property type="evidence" value="ECO:0007669"/>
    <property type="project" value="UniProtKB-UniRule"/>
</dbReference>